<dbReference type="PRINTS" id="PR00364">
    <property type="entry name" value="DISEASERSIST"/>
</dbReference>
<keyword evidence="2" id="KW-0677">Repeat</keyword>
<evidence type="ECO:0000259" key="3">
    <source>
        <dbReference type="Pfam" id="PF23282"/>
    </source>
</evidence>
<gene>
    <name evidence="5" type="primary">LOC104725534</name>
</gene>
<proteinExistence type="predicted"/>
<dbReference type="PANTHER" id="PTHR11017:SF227">
    <property type="entry name" value="DISEASE RESISTANCE PROTEIN RPS6"/>
    <property type="match status" value="1"/>
</dbReference>
<sequence>MFCRSAFKQKSPPDGLKEVASKIAMHAGNLPLGLNVLGLYLRGIDKKDWKSMFPSLRSRLNGKIGKTLRISYDGLNNEKDEKIFRYIVCLFDGVKLNDIKQMLADSDLDVTVGLKTLVDKSLVHVNHDTVKMHTLLQEMGKEIVRTQSNEPGEREFLVDPKDIYKVLQNKTGTEKVLGISLDIDDTDKLHIHESAFKDMHNLCFITIYIKKWDYKNEVRWHLSEGFDYFPPKLRLLRLDGYPMRCLPSNFRPEHLVKLTMRRSKLEKLWEGVHSLTGLKDMNLGISRNLKELPDLSMATNLEELYLGYCSSLVELPSSIQYLRKLKTLDMSFCANLKTLPTGMNLESLDRLNLMGCSRLRSFPNISTSISKLYMWETTIEDLPSNLHLKKLTELNMSGLKSQKLWKRVQPLTPLMTMLASTSLTRLWLSDISSLVELPSSIQNLSNLKELSITKCINLETLPTGINLESLDILKFSECSRLRSFPNISTNISTLDLEGTSIEEVPWWIENFHKLKYLILAYCNKLKYVSLRIFNLTLLDTAKFLDYGAFIEDSFNFNIVQVRRQRLTTLLSF</sequence>
<dbReference type="InterPro" id="IPR042197">
    <property type="entry name" value="Apaf_helical"/>
</dbReference>
<dbReference type="Pfam" id="PF23282">
    <property type="entry name" value="WHD_ROQ1"/>
    <property type="match status" value="1"/>
</dbReference>
<reference evidence="4" key="1">
    <citation type="journal article" date="2014" name="Nat. Commun.">
        <title>The emerging biofuel crop Camelina sativa retains a highly undifferentiated hexaploid genome structure.</title>
        <authorList>
            <person name="Kagale S."/>
            <person name="Koh C."/>
            <person name="Nixon J."/>
            <person name="Bollina V."/>
            <person name="Clarke W.E."/>
            <person name="Tuteja R."/>
            <person name="Spillane C."/>
            <person name="Robinson S.J."/>
            <person name="Links M.G."/>
            <person name="Clarke C."/>
            <person name="Higgins E.E."/>
            <person name="Huebert T."/>
            <person name="Sharpe A.G."/>
            <person name="Parkin I.A."/>
        </authorList>
    </citation>
    <scope>NUCLEOTIDE SEQUENCE [LARGE SCALE GENOMIC DNA]</scope>
    <source>
        <strain evidence="4">cv. DH55</strain>
    </source>
</reference>
<dbReference type="Gene3D" id="1.10.8.430">
    <property type="entry name" value="Helical domain of apoptotic protease-activating factors"/>
    <property type="match status" value="1"/>
</dbReference>
<dbReference type="PANTHER" id="PTHR11017">
    <property type="entry name" value="LEUCINE-RICH REPEAT-CONTAINING PROTEIN"/>
    <property type="match status" value="1"/>
</dbReference>
<dbReference type="InterPro" id="IPR044974">
    <property type="entry name" value="Disease_R_plants"/>
</dbReference>
<dbReference type="RefSeq" id="XP_019090872.1">
    <property type="nucleotide sequence ID" value="XM_019235327.1"/>
</dbReference>
<dbReference type="SUPFAM" id="SSF52058">
    <property type="entry name" value="L domain-like"/>
    <property type="match status" value="1"/>
</dbReference>
<keyword evidence="4" id="KW-1185">Reference proteome</keyword>
<protein>
    <submittedName>
        <fullName evidence="5">Disease resistance protein RPS6-like</fullName>
    </submittedName>
</protein>
<evidence type="ECO:0000256" key="1">
    <source>
        <dbReference type="ARBA" id="ARBA00022614"/>
    </source>
</evidence>
<evidence type="ECO:0000313" key="5">
    <source>
        <dbReference type="RefSeq" id="XP_019090872.1"/>
    </source>
</evidence>
<evidence type="ECO:0000256" key="2">
    <source>
        <dbReference type="ARBA" id="ARBA00022737"/>
    </source>
</evidence>
<dbReference type="InterPro" id="IPR036390">
    <property type="entry name" value="WH_DNA-bd_sf"/>
</dbReference>
<dbReference type="InterPro" id="IPR011713">
    <property type="entry name" value="Leu-rich_rpt_3"/>
</dbReference>
<dbReference type="InterPro" id="IPR058192">
    <property type="entry name" value="WHD_ROQ1-like"/>
</dbReference>
<name>A0ABM1QVT4_CAMSA</name>
<dbReference type="InterPro" id="IPR027417">
    <property type="entry name" value="P-loop_NTPase"/>
</dbReference>
<dbReference type="Pfam" id="PF07725">
    <property type="entry name" value="LRR_3"/>
    <property type="match status" value="1"/>
</dbReference>
<feature type="domain" description="Disease resistance protein Roq1-like winged-helix" evidence="3">
    <location>
        <begin position="77"/>
        <end position="148"/>
    </location>
</feature>
<reference evidence="5" key="2">
    <citation type="submission" date="2025-08" db="UniProtKB">
        <authorList>
            <consortium name="RefSeq"/>
        </authorList>
    </citation>
    <scope>IDENTIFICATION</scope>
    <source>
        <tissue evidence="5">Leaf</tissue>
    </source>
</reference>
<dbReference type="SUPFAM" id="SSF46785">
    <property type="entry name" value="Winged helix' DNA-binding domain"/>
    <property type="match status" value="1"/>
</dbReference>
<dbReference type="Proteomes" id="UP000694864">
    <property type="component" value="Chromosome 2"/>
</dbReference>
<keyword evidence="1" id="KW-0433">Leucine-rich repeat</keyword>
<evidence type="ECO:0000313" key="4">
    <source>
        <dbReference type="Proteomes" id="UP000694864"/>
    </source>
</evidence>
<dbReference type="SUPFAM" id="SSF52540">
    <property type="entry name" value="P-loop containing nucleoside triphosphate hydrolases"/>
    <property type="match status" value="1"/>
</dbReference>
<organism evidence="4 5">
    <name type="scientific">Camelina sativa</name>
    <name type="common">False flax</name>
    <name type="synonym">Myagrum sativum</name>
    <dbReference type="NCBI Taxonomy" id="90675"/>
    <lineage>
        <taxon>Eukaryota</taxon>
        <taxon>Viridiplantae</taxon>
        <taxon>Streptophyta</taxon>
        <taxon>Embryophyta</taxon>
        <taxon>Tracheophyta</taxon>
        <taxon>Spermatophyta</taxon>
        <taxon>Magnoliopsida</taxon>
        <taxon>eudicotyledons</taxon>
        <taxon>Gunneridae</taxon>
        <taxon>Pentapetalae</taxon>
        <taxon>rosids</taxon>
        <taxon>malvids</taxon>
        <taxon>Brassicales</taxon>
        <taxon>Brassicaceae</taxon>
        <taxon>Camelineae</taxon>
        <taxon>Camelina</taxon>
    </lineage>
</organism>
<dbReference type="InterPro" id="IPR032675">
    <property type="entry name" value="LRR_dom_sf"/>
</dbReference>
<accession>A0ABM1QVT4</accession>
<dbReference type="Gene3D" id="3.80.10.10">
    <property type="entry name" value="Ribonuclease Inhibitor"/>
    <property type="match status" value="3"/>
</dbReference>
<dbReference type="GeneID" id="104725534"/>